<dbReference type="InterPro" id="IPR036324">
    <property type="entry name" value="Mn/Fe_SOD_N_sf"/>
</dbReference>
<comment type="caution">
    <text evidence="6">The sequence shown here is derived from an EMBL/GenBank/DDBJ whole genome shotgun (WGS) entry which is preliminary data.</text>
</comment>
<dbReference type="Pfam" id="PF02777">
    <property type="entry name" value="Sod_Fe_C"/>
    <property type="match status" value="1"/>
</dbReference>
<dbReference type="PROSITE" id="PS50206">
    <property type="entry name" value="RHODANESE_3"/>
    <property type="match status" value="1"/>
</dbReference>
<feature type="domain" description="Rhodanese" evidence="5">
    <location>
        <begin position="212"/>
        <end position="302"/>
    </location>
</feature>
<dbReference type="GO" id="GO:0046872">
    <property type="term" value="F:metal ion binding"/>
    <property type="evidence" value="ECO:0007669"/>
    <property type="project" value="UniProtKB-KW"/>
</dbReference>
<evidence type="ECO:0000256" key="1">
    <source>
        <dbReference type="ARBA" id="ARBA00008714"/>
    </source>
</evidence>
<proteinExistence type="inferred from homology"/>
<keyword evidence="3" id="KW-0479">Metal-binding</keyword>
<evidence type="ECO:0000313" key="6">
    <source>
        <dbReference type="EMBL" id="MDH0736933.1"/>
    </source>
</evidence>
<dbReference type="GO" id="GO:0004784">
    <property type="term" value="F:superoxide dismutase activity"/>
    <property type="evidence" value="ECO:0007669"/>
    <property type="project" value="UniProtKB-EC"/>
</dbReference>
<dbReference type="SUPFAM" id="SSF46609">
    <property type="entry name" value="Fe,Mn superoxide dismutase (SOD), N-terminal domain"/>
    <property type="match status" value="1"/>
</dbReference>
<dbReference type="Gene3D" id="3.55.40.20">
    <property type="entry name" value="Iron/manganese superoxide dismutase, C-terminal domain"/>
    <property type="match status" value="1"/>
</dbReference>
<dbReference type="RefSeq" id="WP_207472367.1">
    <property type="nucleotide sequence ID" value="NZ_JAOCDZ010000009.1"/>
</dbReference>
<dbReference type="SUPFAM" id="SSF54719">
    <property type="entry name" value="Fe,Mn superoxide dismutase (SOD), C-terminal domain"/>
    <property type="match status" value="1"/>
</dbReference>
<dbReference type="AlphaFoldDB" id="A0AA42LP48"/>
<dbReference type="EC" id="1.15.1.1" evidence="2"/>
<dbReference type="InterPro" id="IPR001763">
    <property type="entry name" value="Rhodanese-like_dom"/>
</dbReference>
<dbReference type="PANTHER" id="PTHR11404">
    <property type="entry name" value="SUPEROXIDE DISMUTASE 2"/>
    <property type="match status" value="1"/>
</dbReference>
<dbReference type="InterPro" id="IPR019832">
    <property type="entry name" value="Mn/Fe_SOD_C"/>
</dbReference>
<dbReference type="PANTHER" id="PTHR11404:SF6">
    <property type="entry name" value="SUPEROXIDE DISMUTASE [MN], MITOCHONDRIAL"/>
    <property type="match status" value="1"/>
</dbReference>
<dbReference type="InterPro" id="IPR050265">
    <property type="entry name" value="Fe/Mn_Superoxide_Dismutase"/>
</dbReference>
<name>A0AA42LP48_9BURK</name>
<evidence type="ECO:0000256" key="2">
    <source>
        <dbReference type="ARBA" id="ARBA00012682"/>
    </source>
</evidence>
<dbReference type="InterPro" id="IPR036873">
    <property type="entry name" value="Rhodanese-like_dom_sf"/>
</dbReference>
<sequence>MELLAKPLLVDSERISGLSGKLVRSHYDNNYLGALARLNAIRKKMKESRWESTPAFSLVGAKREELLAANSVFLHEAYFEVLGGDGVLPAGGLSVALERDFGSVNQWSAEFTSLARAMSGGSGWAILAWSSRDAKLVNHWAGDHTQLLAGASTLLALDMYEHAYHIDFGAKAAAYVDSFMAEIQWRVVASRYARAIDEASLGMEIQASEAAAVDAIAILDVRRRAVFSLSCERVAGSEWQDPAQPTEWMRNFDKSGPVVVYCVHGHEVSRSIALALNARGIPARYLVGGIEAWREAGLAMTNEKKHPAD</sequence>
<evidence type="ECO:0000256" key="3">
    <source>
        <dbReference type="ARBA" id="ARBA00022723"/>
    </source>
</evidence>
<evidence type="ECO:0000259" key="5">
    <source>
        <dbReference type="PROSITE" id="PS50206"/>
    </source>
</evidence>
<dbReference type="EMBL" id="JAOCDZ010000009">
    <property type="protein sequence ID" value="MDH0736933.1"/>
    <property type="molecule type" value="Genomic_DNA"/>
</dbReference>
<dbReference type="Pfam" id="PF00581">
    <property type="entry name" value="Rhodanese"/>
    <property type="match status" value="1"/>
</dbReference>
<protein>
    <recommendedName>
        <fullName evidence="2">superoxide dismutase</fullName>
        <ecNumber evidence="2">1.15.1.1</ecNumber>
    </recommendedName>
</protein>
<evidence type="ECO:0000313" key="7">
    <source>
        <dbReference type="Proteomes" id="UP001161094"/>
    </source>
</evidence>
<dbReference type="SUPFAM" id="SSF52821">
    <property type="entry name" value="Rhodanese/Cell cycle control phosphatase"/>
    <property type="match status" value="1"/>
</dbReference>
<comment type="similarity">
    <text evidence="1">Belongs to the iron/manganese superoxide dismutase family.</text>
</comment>
<keyword evidence="4" id="KW-0560">Oxidoreductase</keyword>
<gene>
    <name evidence="6" type="ORF">N5D93_14040</name>
</gene>
<dbReference type="Proteomes" id="UP001161094">
    <property type="component" value="Unassembled WGS sequence"/>
</dbReference>
<evidence type="ECO:0000256" key="4">
    <source>
        <dbReference type="ARBA" id="ARBA00023002"/>
    </source>
</evidence>
<dbReference type="Gene3D" id="3.40.250.10">
    <property type="entry name" value="Rhodanese-like domain"/>
    <property type="match status" value="1"/>
</dbReference>
<accession>A0AA42LP48</accession>
<organism evidence="6 7">
    <name type="scientific">Achromobacter spanius</name>
    <dbReference type="NCBI Taxonomy" id="217203"/>
    <lineage>
        <taxon>Bacteria</taxon>
        <taxon>Pseudomonadati</taxon>
        <taxon>Pseudomonadota</taxon>
        <taxon>Betaproteobacteria</taxon>
        <taxon>Burkholderiales</taxon>
        <taxon>Alcaligenaceae</taxon>
        <taxon>Achromobacter</taxon>
    </lineage>
</organism>
<dbReference type="InterPro" id="IPR036314">
    <property type="entry name" value="SOD_C_sf"/>
</dbReference>
<reference evidence="6" key="1">
    <citation type="submission" date="2022-09" db="EMBL/GenBank/DDBJ databases">
        <title>Intensive care unit water sources are persistently colonized with multi-drug resistant bacteria and are the site of extensive horizontal gene transfer of antibiotic resistance genes.</title>
        <authorList>
            <person name="Diorio-Toth L."/>
        </authorList>
    </citation>
    <scope>NUCLEOTIDE SEQUENCE</scope>
    <source>
        <strain evidence="6">GD03843</strain>
    </source>
</reference>